<dbReference type="GO" id="GO:0016757">
    <property type="term" value="F:glycosyltransferase activity"/>
    <property type="evidence" value="ECO:0007669"/>
    <property type="project" value="UniProtKB-KW"/>
</dbReference>
<dbReference type="EMBL" id="JAOVQO010000012">
    <property type="protein sequence ID" value="MCU9849098.1"/>
    <property type="molecule type" value="Genomic_DNA"/>
</dbReference>
<dbReference type="Pfam" id="PF00156">
    <property type="entry name" value="Pribosyltran"/>
    <property type="match status" value="1"/>
</dbReference>
<dbReference type="Gene3D" id="3.30.1310.20">
    <property type="entry name" value="PRTase-like"/>
    <property type="match status" value="1"/>
</dbReference>
<dbReference type="InterPro" id="IPR029057">
    <property type="entry name" value="PRTase-like"/>
</dbReference>
<comment type="caution">
    <text evidence="2">The sequence shown here is derived from an EMBL/GenBank/DDBJ whole genome shotgun (WGS) entry which is preliminary data.</text>
</comment>
<dbReference type="InterPro" id="IPR000836">
    <property type="entry name" value="PRTase_dom"/>
</dbReference>
<keyword evidence="3" id="KW-1185">Reference proteome</keyword>
<evidence type="ECO:0000313" key="2">
    <source>
        <dbReference type="EMBL" id="MCU9849098.1"/>
    </source>
</evidence>
<keyword evidence="2" id="KW-0808">Transferase</keyword>
<feature type="domain" description="Phosphoribosyltransferase" evidence="1">
    <location>
        <begin position="11"/>
        <end position="178"/>
    </location>
</feature>
<gene>
    <name evidence="2" type="ORF">OEZ60_13915</name>
</gene>
<dbReference type="CDD" id="cd06223">
    <property type="entry name" value="PRTases_typeI"/>
    <property type="match status" value="1"/>
</dbReference>
<dbReference type="RefSeq" id="WP_263337322.1">
    <property type="nucleotide sequence ID" value="NZ_JAOVQO010000012.1"/>
</dbReference>
<proteinExistence type="predicted"/>
<organism evidence="2 3">
    <name type="scientific">Albidovulum salinarum</name>
    <dbReference type="NCBI Taxonomy" id="2984153"/>
    <lineage>
        <taxon>Bacteria</taxon>
        <taxon>Pseudomonadati</taxon>
        <taxon>Pseudomonadota</taxon>
        <taxon>Alphaproteobacteria</taxon>
        <taxon>Rhodobacterales</taxon>
        <taxon>Paracoccaceae</taxon>
        <taxon>Albidovulum</taxon>
    </lineage>
</organism>
<dbReference type="Gene3D" id="3.40.50.2020">
    <property type="match status" value="1"/>
</dbReference>
<name>A0ABT2X5B2_9RHOB</name>
<dbReference type="Proteomes" id="UP001209535">
    <property type="component" value="Unassembled WGS sequence"/>
</dbReference>
<sequence length="213" mass="21815">MFTDRVEAGRKLADEIEALAPEMPVVLALPRGGVPVAAEIAARLGAPLGLILVRKIGVPGHEELAAGAVAEGGAPVFNPDVLASIRRGPEDFADAVAAKRREMAERRRIYLGDRAEPDLAGATAIVVDDGIATGATLRAALGALRAAGPAAIVLAVPVAPEEALAEFAGLADRVICLQTPRPFIAVGAHYRAFPQVADAEVVALLDSADGRGG</sequence>
<accession>A0ABT2X5B2</accession>
<evidence type="ECO:0000313" key="3">
    <source>
        <dbReference type="Proteomes" id="UP001209535"/>
    </source>
</evidence>
<evidence type="ECO:0000259" key="1">
    <source>
        <dbReference type="Pfam" id="PF00156"/>
    </source>
</evidence>
<keyword evidence="2" id="KW-0328">Glycosyltransferase</keyword>
<protein>
    <submittedName>
        <fullName evidence="2">Phosphoribosyltransferase family protein</fullName>
    </submittedName>
</protein>
<dbReference type="SUPFAM" id="SSF53271">
    <property type="entry name" value="PRTase-like"/>
    <property type="match status" value="1"/>
</dbReference>
<reference evidence="2 3" key="1">
    <citation type="submission" date="2022-10" db="EMBL/GenBank/DDBJ databases">
        <title>Defluviimonas sp. nov., isolated from ocean surface sediments.</title>
        <authorList>
            <person name="He W."/>
            <person name="Wang L."/>
            <person name="Zhang D.-F."/>
        </authorList>
    </citation>
    <scope>NUCLEOTIDE SEQUENCE [LARGE SCALE GENOMIC DNA]</scope>
    <source>
        <strain evidence="2 3">WL0024</strain>
    </source>
</reference>